<keyword evidence="2" id="KW-1185">Reference proteome</keyword>
<dbReference type="AlphaFoldDB" id="A0A939E1V2"/>
<dbReference type="EMBL" id="JAFLEQ010000016">
    <property type="protein sequence ID" value="MBN9644910.1"/>
    <property type="molecule type" value="Genomic_DNA"/>
</dbReference>
<sequence>MSPITTITTPPLSTLLELAPDHMDIFLEAAGGNRRLAAELFSWDRRAAASVQHTCGIIEIIVRSRIDSVLTAWAVDRTGNLSADWMTRGDLPAAVTAELKGAFRRAGLSGGSAVSHRDVIAHCSFGFWRMFTQQRFHHRLWLPAAHRAFPAGAADLARRRQDVNHALGSLQRLRNDAAHLTPLFDRDLAAEFRHAHRLARWISPAAAAVVETTSTLTAVHNALPLTDTRRAA</sequence>
<dbReference type="RefSeq" id="WP_207279365.1">
    <property type="nucleotide sequence ID" value="NZ_JAFLEQ010000016.1"/>
</dbReference>
<dbReference type="Proteomes" id="UP000664332">
    <property type="component" value="Unassembled WGS sequence"/>
</dbReference>
<evidence type="ECO:0000313" key="1">
    <source>
        <dbReference type="EMBL" id="MBN9644910.1"/>
    </source>
</evidence>
<evidence type="ECO:0008006" key="3">
    <source>
        <dbReference type="Google" id="ProtNLM"/>
    </source>
</evidence>
<gene>
    <name evidence="1" type="ORF">JZY06_09855</name>
</gene>
<reference evidence="1" key="1">
    <citation type="submission" date="2021-03" db="EMBL/GenBank/DDBJ databases">
        <authorList>
            <person name="Sun Q."/>
        </authorList>
    </citation>
    <scope>NUCLEOTIDE SEQUENCE</scope>
    <source>
        <strain evidence="1">CCM 8862</strain>
    </source>
</reference>
<name>A0A939E1V2_9CORY</name>
<proteinExistence type="predicted"/>
<evidence type="ECO:0000313" key="2">
    <source>
        <dbReference type="Proteomes" id="UP000664332"/>
    </source>
</evidence>
<accession>A0A939E1V2</accession>
<comment type="caution">
    <text evidence="1">The sequence shown here is derived from an EMBL/GenBank/DDBJ whole genome shotgun (WGS) entry which is preliminary data.</text>
</comment>
<protein>
    <recommendedName>
        <fullName evidence="3">Abi-like protein</fullName>
    </recommendedName>
</protein>
<organism evidence="1 2">
    <name type="scientific">Corynebacterium mendelii</name>
    <dbReference type="NCBI Taxonomy" id="2765362"/>
    <lineage>
        <taxon>Bacteria</taxon>
        <taxon>Bacillati</taxon>
        <taxon>Actinomycetota</taxon>
        <taxon>Actinomycetes</taxon>
        <taxon>Mycobacteriales</taxon>
        <taxon>Corynebacteriaceae</taxon>
        <taxon>Corynebacterium</taxon>
    </lineage>
</organism>